<dbReference type="Pfam" id="PF01370">
    <property type="entry name" value="Epimerase"/>
    <property type="match status" value="1"/>
</dbReference>
<evidence type="ECO:0000259" key="3">
    <source>
        <dbReference type="Pfam" id="PF08338"/>
    </source>
</evidence>
<gene>
    <name evidence="4" type="ORF">OCL06_11860</name>
</gene>
<proteinExistence type="inferred from homology"/>
<feature type="domain" description="NAD-dependent epimerase/dehydratase" evidence="2">
    <location>
        <begin position="3"/>
        <end position="214"/>
    </location>
</feature>
<dbReference type="EMBL" id="JAOTJC010000008">
    <property type="protein sequence ID" value="MCU7555284.1"/>
    <property type="molecule type" value="Genomic_DNA"/>
</dbReference>
<organism evidence="4 5">
    <name type="scientific">Alteromonas salexigens</name>
    <dbReference type="NCBI Taxonomy" id="2982530"/>
    <lineage>
        <taxon>Bacteria</taxon>
        <taxon>Pseudomonadati</taxon>
        <taxon>Pseudomonadota</taxon>
        <taxon>Gammaproteobacteria</taxon>
        <taxon>Alteromonadales</taxon>
        <taxon>Alteromonadaceae</taxon>
        <taxon>Alteromonas/Salinimonas group</taxon>
        <taxon>Alteromonas</taxon>
    </lineage>
</organism>
<evidence type="ECO:0000313" key="4">
    <source>
        <dbReference type="EMBL" id="MCU7555284.1"/>
    </source>
</evidence>
<sequence length="298" mass="32404">MQVLITGGTGLIGRHLIAALPDARITVLTRDTARAGEILPERVTLASSLSAIDDFDKFDAVVNLAGEPIADKRWTATQKQRICDSRWDITAQLVSRINDCSSPPDVFLSGSAIGYYGRQGDKVVTEAFTDVHDEFTHEVCAKWESLANGVTQEHTRVCTLRTGVVLSAEGGALPRMALPFKLGVGGKVGDGSQYLSWIHIDDMVNAIVFLLNDSHARGPFNMTAPQPQTNAAFSQTLASTLHRPNLFFVPAFVMKLIMGEAAEIILTGQQVLPDKLTKAGFTFAYPTLDKALQNIYQD</sequence>
<keyword evidence="5" id="KW-1185">Reference proteome</keyword>
<dbReference type="InterPro" id="IPR001509">
    <property type="entry name" value="Epimerase_deHydtase"/>
</dbReference>
<evidence type="ECO:0000313" key="5">
    <source>
        <dbReference type="Proteomes" id="UP001209257"/>
    </source>
</evidence>
<accession>A0ABT2VTU2</accession>
<dbReference type="Proteomes" id="UP001209257">
    <property type="component" value="Unassembled WGS sequence"/>
</dbReference>
<dbReference type="CDD" id="cd05242">
    <property type="entry name" value="SDR_a8"/>
    <property type="match status" value="1"/>
</dbReference>
<dbReference type="InterPro" id="IPR013549">
    <property type="entry name" value="DUF1731"/>
</dbReference>
<dbReference type="PANTHER" id="PTHR11092:SF0">
    <property type="entry name" value="EPIMERASE FAMILY PROTEIN SDR39U1"/>
    <property type="match status" value="1"/>
</dbReference>
<dbReference type="InterPro" id="IPR036291">
    <property type="entry name" value="NAD(P)-bd_dom_sf"/>
</dbReference>
<dbReference type="NCBIfam" id="TIGR01777">
    <property type="entry name" value="yfcH"/>
    <property type="match status" value="1"/>
</dbReference>
<dbReference type="PANTHER" id="PTHR11092">
    <property type="entry name" value="SUGAR NUCLEOTIDE EPIMERASE RELATED"/>
    <property type="match status" value="1"/>
</dbReference>
<dbReference type="Pfam" id="PF08338">
    <property type="entry name" value="DUF1731"/>
    <property type="match status" value="1"/>
</dbReference>
<feature type="domain" description="DUF1731" evidence="3">
    <location>
        <begin position="249"/>
        <end position="295"/>
    </location>
</feature>
<dbReference type="Gene3D" id="3.40.50.720">
    <property type="entry name" value="NAD(P)-binding Rossmann-like Domain"/>
    <property type="match status" value="1"/>
</dbReference>
<dbReference type="RefSeq" id="WP_262994769.1">
    <property type="nucleotide sequence ID" value="NZ_JAOTJC010000008.1"/>
</dbReference>
<comment type="similarity">
    <text evidence="1">Belongs to the NAD(P)-dependent epimerase/dehydratase family. SDR39U1 subfamily.</text>
</comment>
<name>A0ABT2VTU2_9ALTE</name>
<reference evidence="5" key="1">
    <citation type="submission" date="2023-07" db="EMBL/GenBank/DDBJ databases">
        <title>Study on multiphase classification of strain Alteromonas salexigens isolated from the Yellow Sea.</title>
        <authorList>
            <person name="Sun L."/>
        </authorList>
    </citation>
    <scope>NUCLEOTIDE SEQUENCE [LARGE SCALE GENOMIC DNA]</scope>
    <source>
        <strain evidence="5">ASW11-19</strain>
    </source>
</reference>
<dbReference type="InterPro" id="IPR010099">
    <property type="entry name" value="SDR39U1"/>
</dbReference>
<comment type="caution">
    <text evidence="4">The sequence shown here is derived from an EMBL/GenBank/DDBJ whole genome shotgun (WGS) entry which is preliminary data.</text>
</comment>
<dbReference type="SUPFAM" id="SSF51735">
    <property type="entry name" value="NAD(P)-binding Rossmann-fold domains"/>
    <property type="match status" value="1"/>
</dbReference>
<evidence type="ECO:0000256" key="1">
    <source>
        <dbReference type="ARBA" id="ARBA00009353"/>
    </source>
</evidence>
<protein>
    <submittedName>
        <fullName evidence="4">TIGR01777 family oxidoreductase</fullName>
    </submittedName>
</protein>
<evidence type="ECO:0000259" key="2">
    <source>
        <dbReference type="Pfam" id="PF01370"/>
    </source>
</evidence>